<dbReference type="GO" id="GO:0005634">
    <property type="term" value="C:nucleus"/>
    <property type="evidence" value="ECO:0007669"/>
    <property type="project" value="TreeGrafter"/>
</dbReference>
<dbReference type="KEGG" id="more:E1B28_008769"/>
<evidence type="ECO:0000313" key="14">
    <source>
        <dbReference type="Proteomes" id="UP001049176"/>
    </source>
</evidence>
<dbReference type="InterPro" id="IPR006594">
    <property type="entry name" value="LisH"/>
</dbReference>
<dbReference type="PROSITE" id="PS50896">
    <property type="entry name" value="LISH"/>
    <property type="match status" value="1"/>
</dbReference>
<keyword evidence="5" id="KW-0862">Zinc</keyword>
<dbReference type="GO" id="GO:0034657">
    <property type="term" value="C:GID complex"/>
    <property type="evidence" value="ECO:0007669"/>
    <property type="project" value="TreeGrafter"/>
</dbReference>
<dbReference type="OrthoDB" id="1933281at2759"/>
<dbReference type="InterPro" id="IPR024964">
    <property type="entry name" value="CTLH/CRA"/>
</dbReference>
<name>A0A9P7RZ77_9AGAR</name>
<comment type="similarity">
    <text evidence="6">Belongs to the RMD5/GID2 family.</text>
</comment>
<keyword evidence="2" id="KW-0963">Cytoplasm</keyword>
<gene>
    <name evidence="13" type="ORF">E1B28_008769</name>
</gene>
<evidence type="ECO:0000256" key="1">
    <source>
        <dbReference type="ARBA" id="ARBA00004496"/>
    </source>
</evidence>
<dbReference type="PANTHER" id="PTHR12170">
    <property type="entry name" value="MACROPHAGE ERYTHROBLAST ATTACHER-RELATED"/>
    <property type="match status" value="1"/>
</dbReference>
<feature type="zinc finger region" description="RING-Gid-type" evidence="9">
    <location>
        <begin position="331"/>
        <end position="379"/>
    </location>
</feature>
<keyword evidence="3" id="KW-0479">Metal-binding</keyword>
<dbReference type="InterPro" id="IPR027370">
    <property type="entry name" value="Znf-RING_euk"/>
</dbReference>
<dbReference type="InterPro" id="IPR037683">
    <property type="entry name" value="Rmd5_dRing"/>
</dbReference>
<dbReference type="SUPFAM" id="SSF57850">
    <property type="entry name" value="RING/U-box"/>
    <property type="match status" value="1"/>
</dbReference>
<dbReference type="RefSeq" id="XP_043008882.1">
    <property type="nucleotide sequence ID" value="XM_043153598.1"/>
</dbReference>
<evidence type="ECO:0000256" key="5">
    <source>
        <dbReference type="ARBA" id="ARBA00022833"/>
    </source>
</evidence>
<dbReference type="InterPro" id="IPR013083">
    <property type="entry name" value="Znf_RING/FYVE/PHD"/>
</dbReference>
<reference evidence="13" key="1">
    <citation type="journal article" date="2021" name="Genome Biol. Evol.">
        <title>The assembled and annotated genome of the fairy-ring fungus Marasmius oreades.</title>
        <authorList>
            <person name="Hiltunen M."/>
            <person name="Ament-Velasquez S.L."/>
            <person name="Johannesson H."/>
        </authorList>
    </citation>
    <scope>NUCLEOTIDE SEQUENCE</scope>
    <source>
        <strain evidence="13">03SP1</strain>
    </source>
</reference>
<dbReference type="PROSITE" id="PS51867">
    <property type="entry name" value="ZF_RING_GID"/>
    <property type="match status" value="1"/>
</dbReference>
<proteinExistence type="inferred from homology"/>
<evidence type="ECO:0000256" key="4">
    <source>
        <dbReference type="ARBA" id="ARBA00022771"/>
    </source>
</evidence>
<dbReference type="AlphaFoldDB" id="A0A9P7RZ77"/>
<feature type="domain" description="RING-Gid-type" evidence="12">
    <location>
        <begin position="331"/>
        <end position="379"/>
    </location>
</feature>
<dbReference type="GO" id="GO:0061630">
    <property type="term" value="F:ubiquitin protein ligase activity"/>
    <property type="evidence" value="ECO:0007669"/>
    <property type="project" value="InterPro"/>
</dbReference>
<accession>A0A9P7RZ77</accession>
<evidence type="ECO:0000256" key="3">
    <source>
        <dbReference type="ARBA" id="ARBA00022723"/>
    </source>
</evidence>
<dbReference type="GO" id="GO:0008270">
    <property type="term" value="F:zinc ion binding"/>
    <property type="evidence" value="ECO:0007669"/>
    <property type="project" value="UniProtKB-KW"/>
</dbReference>
<dbReference type="GeneID" id="66077845"/>
<keyword evidence="14" id="KW-1185">Reference proteome</keyword>
<dbReference type="FunFam" id="3.30.40.10:FF:000143">
    <property type="entry name" value="Regulator of gluconeogenesis Rmd5"/>
    <property type="match status" value="1"/>
</dbReference>
<evidence type="ECO:0000256" key="6">
    <source>
        <dbReference type="ARBA" id="ARBA00061136"/>
    </source>
</evidence>
<dbReference type="InterPro" id="IPR045098">
    <property type="entry name" value="Fyv10_fam"/>
</dbReference>
<keyword evidence="4 9" id="KW-0863">Zinc-finger</keyword>
<dbReference type="PROSITE" id="PS50897">
    <property type="entry name" value="CTLH"/>
    <property type="match status" value="1"/>
</dbReference>
<dbReference type="InterPro" id="IPR006595">
    <property type="entry name" value="CTLH_C"/>
</dbReference>
<protein>
    <recommendedName>
        <fullName evidence="8">GID complex catalytic subunit 2</fullName>
    </recommendedName>
    <alternativeName>
        <fullName evidence="7">Glucose-induced degradation protein 2</fullName>
    </alternativeName>
</protein>
<comment type="subcellular location">
    <subcellularLocation>
        <location evidence="1">Cytoplasm</location>
    </subcellularLocation>
</comment>
<dbReference type="GO" id="GO:0043161">
    <property type="term" value="P:proteasome-mediated ubiquitin-dependent protein catabolic process"/>
    <property type="evidence" value="ECO:0007669"/>
    <property type="project" value="InterPro"/>
</dbReference>
<dbReference type="InterPro" id="IPR044063">
    <property type="entry name" value="ZF_RING_GID"/>
</dbReference>
<evidence type="ECO:0000313" key="13">
    <source>
        <dbReference type="EMBL" id="KAG7092412.1"/>
    </source>
</evidence>
<sequence>MDGPIKELSKLEKLTANTPARGKTASINDSLDSLLEALEPTKQAAQSGEASSQTWKSLVDTLESKKKEIDDRQKEVYSSMSRLGKAIDKKFSTPLPSYSDLFASQASINALERTIALHLLRTGQFDTAQTFIEESGVTIPDDLRSKFIDLHHILQGLRNQDIRPALMWASEHRHFLKSRTSPLEFHLHRSQYIRLLLSTHPPNPLPAIAYANAHLRPFFHEHEAEFKRLMTCIAYLPLSRLQKSVYADLASPTLHFDLEPLFAKEYCASLGMSRQVPLRVVGDIGGGGALVKIEKGRKVMRERKSEWSQRDELPIEIPLPPENRYHSIFTCPVSKEQSTQQNPPMMMSCGHVIAKDSLHKLSKPAGQEPSERRVKCPYCPTESLASSAIQVYF</sequence>
<organism evidence="13 14">
    <name type="scientific">Marasmius oreades</name>
    <name type="common">fairy-ring Marasmius</name>
    <dbReference type="NCBI Taxonomy" id="181124"/>
    <lineage>
        <taxon>Eukaryota</taxon>
        <taxon>Fungi</taxon>
        <taxon>Dikarya</taxon>
        <taxon>Basidiomycota</taxon>
        <taxon>Agaricomycotina</taxon>
        <taxon>Agaricomycetes</taxon>
        <taxon>Agaricomycetidae</taxon>
        <taxon>Agaricales</taxon>
        <taxon>Marasmiineae</taxon>
        <taxon>Marasmiaceae</taxon>
        <taxon>Marasmius</taxon>
    </lineage>
</organism>
<feature type="domain" description="CTLH" evidence="11">
    <location>
        <begin position="146"/>
        <end position="203"/>
    </location>
</feature>
<evidence type="ECO:0000259" key="12">
    <source>
        <dbReference type="PROSITE" id="PS51867"/>
    </source>
</evidence>
<dbReference type="EMBL" id="CM032185">
    <property type="protein sequence ID" value="KAG7092412.1"/>
    <property type="molecule type" value="Genomic_DNA"/>
</dbReference>
<dbReference type="PANTHER" id="PTHR12170:SF3">
    <property type="entry name" value="GH10162P"/>
    <property type="match status" value="1"/>
</dbReference>
<evidence type="ECO:0000256" key="8">
    <source>
        <dbReference type="ARBA" id="ARBA00080744"/>
    </source>
</evidence>
<dbReference type="Pfam" id="PF10607">
    <property type="entry name" value="CTLH"/>
    <property type="match status" value="1"/>
</dbReference>
<dbReference type="Gene3D" id="3.30.40.10">
    <property type="entry name" value="Zinc/RING finger domain, C3HC4 (zinc finger)"/>
    <property type="match status" value="1"/>
</dbReference>
<dbReference type="CDD" id="cd16652">
    <property type="entry name" value="dRING_Rmd5p-like"/>
    <property type="match status" value="1"/>
</dbReference>
<evidence type="ECO:0000256" key="9">
    <source>
        <dbReference type="PROSITE-ProRule" id="PRU01215"/>
    </source>
</evidence>
<evidence type="ECO:0000256" key="2">
    <source>
        <dbReference type="ARBA" id="ARBA00022490"/>
    </source>
</evidence>
<dbReference type="SMART" id="SM00668">
    <property type="entry name" value="CTLH"/>
    <property type="match status" value="1"/>
</dbReference>
<comment type="caution">
    <text evidence="13">The sequence shown here is derived from an EMBL/GenBank/DDBJ whole genome shotgun (WGS) entry which is preliminary data.</text>
</comment>
<dbReference type="Proteomes" id="UP001049176">
    <property type="component" value="Chromosome 5"/>
</dbReference>
<evidence type="ECO:0000256" key="7">
    <source>
        <dbReference type="ARBA" id="ARBA00075398"/>
    </source>
</evidence>
<dbReference type="Pfam" id="PF13445">
    <property type="entry name" value="zf-RING_UBOX"/>
    <property type="match status" value="1"/>
</dbReference>
<dbReference type="GO" id="GO:0005737">
    <property type="term" value="C:cytoplasm"/>
    <property type="evidence" value="ECO:0007669"/>
    <property type="project" value="UniProtKB-SubCell"/>
</dbReference>
<feature type="compositionally biased region" description="Basic and acidic residues" evidence="10">
    <location>
        <begin position="1"/>
        <end position="13"/>
    </location>
</feature>
<evidence type="ECO:0000256" key="10">
    <source>
        <dbReference type="SAM" id="MobiDB-lite"/>
    </source>
</evidence>
<feature type="region of interest" description="Disordered" evidence="10">
    <location>
        <begin position="1"/>
        <end position="25"/>
    </location>
</feature>
<evidence type="ECO:0000259" key="11">
    <source>
        <dbReference type="PROSITE" id="PS50897"/>
    </source>
</evidence>